<evidence type="ECO:0000313" key="1">
    <source>
        <dbReference type="EMBL" id="CAA6825526.1"/>
    </source>
</evidence>
<dbReference type="Pfam" id="PF05742">
    <property type="entry name" value="TANGO2"/>
    <property type="match status" value="1"/>
</dbReference>
<dbReference type="EMBL" id="CACVAQ010000364">
    <property type="protein sequence ID" value="CAA6825526.1"/>
    <property type="molecule type" value="Genomic_DNA"/>
</dbReference>
<organism evidence="1">
    <name type="scientific">uncultured Aureispira sp</name>
    <dbReference type="NCBI Taxonomy" id="1331704"/>
    <lineage>
        <taxon>Bacteria</taxon>
        <taxon>Pseudomonadati</taxon>
        <taxon>Bacteroidota</taxon>
        <taxon>Saprospiria</taxon>
        <taxon>Saprospirales</taxon>
        <taxon>Saprospiraceae</taxon>
        <taxon>Aureispira</taxon>
        <taxon>environmental samples</taxon>
    </lineage>
</organism>
<proteinExistence type="predicted"/>
<accession>A0A6S6UCT6</accession>
<name>A0A6S6UCT6_9BACT</name>
<dbReference type="InterPro" id="IPR008551">
    <property type="entry name" value="TANGO2"/>
</dbReference>
<dbReference type="AlphaFoldDB" id="A0A6S6UCT6"/>
<evidence type="ECO:0008006" key="2">
    <source>
        <dbReference type="Google" id="ProtNLM"/>
    </source>
</evidence>
<sequence length="232" mass="26792">MCTFTYIPTSAETFIWTQSRDESPLRSATGLFIAPNTTWVYPKEPQSGGTWIGMAASGRVVSLLNGAFEQNKYVPSIKSRGLMVLDFLSYPFLADFVRAYDFKELEPFTMMVYEQHSLWEFRWDKSKKHLKELDASKPHIRSSSTMYPTAIKDLRRGWFSDYLKAHSNPLRRTALDFHQHAGMGDIRNDLRMDRGRVKTISITSIEKNKDGLDMIYYNLVNGEIAKEQLLLQ</sequence>
<protein>
    <recommendedName>
        <fullName evidence="2">Transport and Golgi organization protein 2</fullName>
    </recommendedName>
</protein>
<gene>
    <name evidence="1" type="ORF">HELGO_WM49944</name>
</gene>
<reference evidence="1" key="1">
    <citation type="submission" date="2020-01" db="EMBL/GenBank/DDBJ databases">
        <authorList>
            <person name="Meier V. D."/>
            <person name="Meier V D."/>
        </authorList>
    </citation>
    <scope>NUCLEOTIDE SEQUENCE</scope>
    <source>
        <strain evidence="1">HLG_WM_MAG_10</strain>
    </source>
</reference>